<keyword evidence="3" id="KW-1185">Reference proteome</keyword>
<dbReference type="RefSeq" id="WP_275649149.1">
    <property type="nucleotide sequence ID" value="NZ_JARFVA010000002.1"/>
</dbReference>
<accession>A0ABT5XMK4</accession>
<evidence type="ECO:0000259" key="1">
    <source>
        <dbReference type="SMART" id="SM00860"/>
    </source>
</evidence>
<dbReference type="SMART" id="SM00860">
    <property type="entry name" value="SMI1_KNR4"/>
    <property type="match status" value="1"/>
</dbReference>
<dbReference type="Gene3D" id="3.40.1580.10">
    <property type="entry name" value="SMI1/KNR4-like"/>
    <property type="match status" value="1"/>
</dbReference>
<dbReference type="InterPro" id="IPR018958">
    <property type="entry name" value="Knr4/Smi1-like_dom"/>
</dbReference>
<feature type="domain" description="Knr4/Smi1-like" evidence="1">
    <location>
        <begin position="38"/>
        <end position="196"/>
    </location>
</feature>
<evidence type="ECO:0000313" key="3">
    <source>
        <dbReference type="Proteomes" id="UP001217083"/>
    </source>
</evidence>
<dbReference type="EMBL" id="JARFVA010000002">
    <property type="protein sequence ID" value="MDF0707118.1"/>
    <property type="molecule type" value="Genomic_DNA"/>
</dbReference>
<organism evidence="2 3">
    <name type="scientific">Flagellimonas okinawensis</name>
    <dbReference type="NCBI Taxonomy" id="3031324"/>
    <lineage>
        <taxon>Bacteria</taxon>
        <taxon>Pseudomonadati</taxon>
        <taxon>Bacteroidota</taxon>
        <taxon>Flavobacteriia</taxon>
        <taxon>Flavobacteriales</taxon>
        <taxon>Flavobacteriaceae</taxon>
        <taxon>Flagellimonas</taxon>
    </lineage>
</organism>
<dbReference type="Pfam" id="PF09346">
    <property type="entry name" value="SMI1_KNR4"/>
    <property type="match status" value="1"/>
</dbReference>
<reference evidence="2 3" key="1">
    <citation type="submission" date="2023-03" db="EMBL/GenBank/DDBJ databases">
        <title>Muricauda XX sp. nov. and Muricauda XXX sp. nov., two novel species isolated from Okinawa Trough.</title>
        <authorList>
            <person name="Cao W."/>
            <person name="Deng X."/>
        </authorList>
    </citation>
    <scope>NUCLEOTIDE SEQUENCE [LARGE SCALE GENOMIC DNA]</scope>
    <source>
        <strain evidence="2 3">81s02</strain>
    </source>
</reference>
<name>A0ABT5XMK4_9FLAO</name>
<protein>
    <submittedName>
        <fullName evidence="2">SMI1/KNR4 family protein</fullName>
    </submittedName>
</protein>
<dbReference type="InterPro" id="IPR037883">
    <property type="entry name" value="Knr4/Smi1-like_sf"/>
</dbReference>
<gene>
    <name evidence="2" type="ORF">PY091_07815</name>
</gene>
<comment type="caution">
    <text evidence="2">The sequence shown here is derived from an EMBL/GenBank/DDBJ whole genome shotgun (WGS) entry which is preliminary data.</text>
</comment>
<sequence>MFKDQILRIQHKLKLAKEKDINYQVFGAGYHKYEIFPPLTIENVEAFEKAFQIQLPECYKAFVLNVGNGGASFRHSGAGPSYGIYPLGQSIDDLIYADVEKYLKYPCVLYPGITEDQWTELIDIMENDEDISDEEFDELNGKLYGGLMPLGSQGCSLIHALVLNGPHKGKVVNMDRGGDALPSFSKEKNFLDWYEKWLDTIIDQN</sequence>
<dbReference type="Proteomes" id="UP001217083">
    <property type="component" value="Unassembled WGS sequence"/>
</dbReference>
<dbReference type="SUPFAM" id="SSF160631">
    <property type="entry name" value="SMI1/KNR4-like"/>
    <property type="match status" value="1"/>
</dbReference>
<proteinExistence type="predicted"/>
<evidence type="ECO:0000313" key="2">
    <source>
        <dbReference type="EMBL" id="MDF0707118.1"/>
    </source>
</evidence>